<keyword evidence="9 11" id="KW-1015">Disulfide bond</keyword>
<accession>A0ABV5U782</accession>
<comment type="function">
    <text evidence="11">Acts as a transcriptional regulator. Probably redox-responsive. The apo- but not holo-form probably binds DNA.</text>
</comment>
<comment type="caution">
    <text evidence="13">The sequence shown here is derived from an EMBL/GenBank/DDBJ whole genome shotgun (WGS) entry which is preliminary data.</text>
</comment>
<keyword evidence="3 11" id="KW-0004">4Fe-4S</keyword>
<dbReference type="InterPro" id="IPR003482">
    <property type="entry name" value="Whib"/>
</dbReference>
<evidence type="ECO:0000256" key="3">
    <source>
        <dbReference type="ARBA" id="ARBA00022485"/>
    </source>
</evidence>
<protein>
    <recommendedName>
        <fullName evidence="11">Transcriptional regulator WhiB</fullName>
    </recommendedName>
</protein>
<organism evidence="13 14">
    <name type="scientific">Amycolatopsis plumensis</name>
    <dbReference type="NCBI Taxonomy" id="236508"/>
    <lineage>
        <taxon>Bacteria</taxon>
        <taxon>Bacillati</taxon>
        <taxon>Actinomycetota</taxon>
        <taxon>Actinomycetes</taxon>
        <taxon>Pseudonocardiales</taxon>
        <taxon>Pseudonocardiaceae</taxon>
        <taxon>Amycolatopsis</taxon>
    </lineage>
</organism>
<feature type="binding site" evidence="11">
    <location>
        <position position="45"/>
    </location>
    <ligand>
        <name>[4Fe-4S] cluster</name>
        <dbReference type="ChEBI" id="CHEBI:49883"/>
    </ligand>
</feature>
<keyword evidence="6 11" id="KW-0411">Iron-sulfur</keyword>
<evidence type="ECO:0000256" key="6">
    <source>
        <dbReference type="ARBA" id="ARBA00023014"/>
    </source>
</evidence>
<keyword evidence="4 11" id="KW-0479">Metal-binding</keyword>
<evidence type="ECO:0000256" key="7">
    <source>
        <dbReference type="ARBA" id="ARBA00023015"/>
    </source>
</evidence>
<keyword evidence="7 11" id="KW-0805">Transcription regulation</keyword>
<evidence type="ECO:0000256" key="2">
    <source>
        <dbReference type="ARBA" id="ARBA00006597"/>
    </source>
</evidence>
<evidence type="ECO:0000313" key="14">
    <source>
        <dbReference type="Proteomes" id="UP001589535"/>
    </source>
</evidence>
<gene>
    <name evidence="11" type="primary">whiB</name>
    <name evidence="13" type="ORF">ACFFTO_23955</name>
</gene>
<comment type="PTM">
    <text evidence="11">Upon Fe-S cluster removal intramolecular disulfide bonds are formed.</text>
</comment>
<feature type="domain" description="4Fe-4S Wbl-type" evidence="12">
    <location>
        <begin position="12"/>
        <end position="69"/>
    </location>
</feature>
<evidence type="ECO:0000313" key="13">
    <source>
        <dbReference type="EMBL" id="MFB9687246.1"/>
    </source>
</evidence>
<keyword evidence="10 11" id="KW-0804">Transcription</keyword>
<dbReference type="EMBL" id="JBHMBK010000018">
    <property type="protein sequence ID" value="MFB9687246.1"/>
    <property type="molecule type" value="Genomic_DNA"/>
</dbReference>
<dbReference type="PANTHER" id="PTHR38839">
    <property type="entry name" value="TRANSCRIPTIONAL REGULATOR WHID-RELATED"/>
    <property type="match status" value="1"/>
</dbReference>
<keyword evidence="5 11" id="KW-0408">Iron</keyword>
<keyword evidence="8 11" id="KW-0238">DNA-binding</keyword>
<evidence type="ECO:0000256" key="4">
    <source>
        <dbReference type="ARBA" id="ARBA00022723"/>
    </source>
</evidence>
<evidence type="ECO:0000256" key="10">
    <source>
        <dbReference type="ARBA" id="ARBA00023163"/>
    </source>
</evidence>
<proteinExistence type="inferred from homology"/>
<comment type="similarity">
    <text evidence="2 11">Belongs to the WhiB family.</text>
</comment>
<dbReference type="RefSeq" id="WP_378197673.1">
    <property type="nucleotide sequence ID" value="NZ_JBHMBK010000018.1"/>
</dbReference>
<sequence length="174" mass="19185">MTRRPSWRERAACRGRLDLDFIDPTDEQVDQCRAVCAECPVRELCLADALTSGEAWGIWGGLDADERAAVAEQDGHPTPTVRPAHGTNARYAKHRCRCSACTAAHTEYERERRARLRARRRGAVARAYVLAEPVRCGRTWAGAGQYLLPLPGVPPLREAEHDLARPAQTASTAA</sequence>
<feature type="binding site" evidence="11">
    <location>
        <position position="39"/>
    </location>
    <ligand>
        <name>[4Fe-4S] cluster</name>
        <dbReference type="ChEBI" id="CHEBI:49883"/>
    </ligand>
</feature>
<dbReference type="Proteomes" id="UP001589535">
    <property type="component" value="Unassembled WGS sequence"/>
</dbReference>
<comment type="cofactor">
    <cofactor evidence="11">
        <name>[4Fe-4S] cluster</name>
        <dbReference type="ChEBI" id="CHEBI:49883"/>
    </cofactor>
    <text evidence="11">Binds 1 [4Fe-4S] cluster per subunit. Following nitrosylation of the [4Fe-4S] cluster binds 1 [4Fe-8(NO)] cluster per subunit.</text>
</comment>
<evidence type="ECO:0000256" key="5">
    <source>
        <dbReference type="ARBA" id="ARBA00023004"/>
    </source>
</evidence>
<evidence type="ECO:0000256" key="8">
    <source>
        <dbReference type="ARBA" id="ARBA00023125"/>
    </source>
</evidence>
<name>A0ABV5U782_9PSEU</name>
<dbReference type="Pfam" id="PF02467">
    <property type="entry name" value="Whib"/>
    <property type="match status" value="1"/>
</dbReference>
<comment type="subcellular location">
    <subcellularLocation>
        <location evidence="1 11">Cytoplasm</location>
    </subcellularLocation>
</comment>
<reference evidence="13 14" key="1">
    <citation type="submission" date="2024-09" db="EMBL/GenBank/DDBJ databases">
        <authorList>
            <person name="Sun Q."/>
            <person name="Mori K."/>
        </authorList>
    </citation>
    <scope>NUCLEOTIDE SEQUENCE [LARGE SCALE GENOMIC DNA]</scope>
    <source>
        <strain evidence="13 14">JCM 13852</strain>
    </source>
</reference>
<dbReference type="HAMAP" id="MF_01479">
    <property type="entry name" value="WhiB"/>
    <property type="match status" value="1"/>
</dbReference>
<evidence type="ECO:0000256" key="1">
    <source>
        <dbReference type="ARBA" id="ARBA00004496"/>
    </source>
</evidence>
<evidence type="ECO:0000256" key="9">
    <source>
        <dbReference type="ARBA" id="ARBA00023157"/>
    </source>
</evidence>
<keyword evidence="14" id="KW-1185">Reference proteome</keyword>
<dbReference type="InterPro" id="IPR034768">
    <property type="entry name" value="4FE4S_WBL"/>
</dbReference>
<keyword evidence="11" id="KW-0963">Cytoplasm</keyword>
<feature type="binding site" evidence="11">
    <location>
        <position position="36"/>
    </location>
    <ligand>
        <name>[4Fe-4S] cluster</name>
        <dbReference type="ChEBI" id="CHEBI:49883"/>
    </ligand>
</feature>
<dbReference type="PROSITE" id="PS51674">
    <property type="entry name" value="4FE4S_WBL"/>
    <property type="match status" value="1"/>
</dbReference>
<comment type="PTM">
    <text evidence="11">The Fe-S cluster can be nitrosylated by nitric oxide (NO).</text>
</comment>
<feature type="binding site" evidence="11">
    <location>
        <position position="13"/>
    </location>
    <ligand>
        <name>[4Fe-4S] cluster</name>
        <dbReference type="ChEBI" id="CHEBI:49883"/>
    </ligand>
</feature>
<evidence type="ECO:0000256" key="11">
    <source>
        <dbReference type="HAMAP-Rule" id="MF_01479"/>
    </source>
</evidence>
<evidence type="ECO:0000259" key="12">
    <source>
        <dbReference type="PROSITE" id="PS51674"/>
    </source>
</evidence>